<dbReference type="STRING" id="52441.SAMN05216302_102725"/>
<protein>
    <submittedName>
        <fullName evidence="1">Uncharacterized protein</fullName>
    </submittedName>
</protein>
<dbReference type="EMBL" id="FOSP01000027">
    <property type="protein sequence ID" value="SFL03215.1"/>
    <property type="molecule type" value="Genomic_DNA"/>
</dbReference>
<dbReference type="Proteomes" id="UP000199533">
    <property type="component" value="Unassembled WGS sequence"/>
</dbReference>
<dbReference type="AlphaFoldDB" id="A0A1I4EBU8"/>
<proteinExistence type="predicted"/>
<gene>
    <name evidence="1" type="ORF">SAMN05216302_102725</name>
</gene>
<accession>A0A1I4EBU8</accession>
<keyword evidence="2" id="KW-1185">Reference proteome</keyword>
<sequence length="367" mass="42191">MLARLKGEITPGKEDEKFGKERFIKPSFNIIGPHSSTTLETMYNEIYRTCGPDYHEKNDTNYISNCDDKIGKKYLNLRDSLIFSASATIDRDDIVKKIKQKIQPQDFNKRYLNWFDDRIVRTISTHEKLAGTLICELALRGVKFFNPAMADTAIVDEECTLSKHALNAGAMRKKDHIVLIGERDTVYSRHLTGSIKEKIKNYSAEQGSIEGWVHSFNYLRGIDGINATQVTSITKNKKAESEQYSLSKKQAEKQLRRPTGSNQFDYLRRLVELLEELENTRIKQGGIKAIGILGNDPYDKLLILQALYKRFPQAVFFTTDMDARFLHPTELQWTRNLIVASSYGLRLDEKLQHDAMPFRDGYQTALY</sequence>
<reference evidence="2" key="1">
    <citation type="submission" date="2016-10" db="EMBL/GenBank/DDBJ databases">
        <authorList>
            <person name="Varghese N."/>
            <person name="Submissions S."/>
        </authorList>
    </citation>
    <scope>NUCLEOTIDE SEQUENCE [LARGE SCALE GENOMIC DNA]</scope>
    <source>
        <strain evidence="2">Nm69</strain>
    </source>
</reference>
<evidence type="ECO:0000313" key="1">
    <source>
        <dbReference type="EMBL" id="SFL03215.1"/>
    </source>
</evidence>
<organism evidence="1 2">
    <name type="scientific">Nitrosomonas aestuarii</name>
    <dbReference type="NCBI Taxonomy" id="52441"/>
    <lineage>
        <taxon>Bacteria</taxon>
        <taxon>Pseudomonadati</taxon>
        <taxon>Pseudomonadota</taxon>
        <taxon>Betaproteobacteria</taxon>
        <taxon>Nitrosomonadales</taxon>
        <taxon>Nitrosomonadaceae</taxon>
        <taxon>Nitrosomonas</taxon>
    </lineage>
</organism>
<evidence type="ECO:0000313" key="2">
    <source>
        <dbReference type="Proteomes" id="UP000199533"/>
    </source>
</evidence>
<dbReference type="RefSeq" id="WP_090701573.1">
    <property type="nucleotide sequence ID" value="NZ_FOSP01000027.1"/>
</dbReference>
<name>A0A1I4EBU8_9PROT</name>
<dbReference type="OrthoDB" id="242611at2"/>